<sequence length="152" mass="17192">MDGTQKSFIQGDLEGQPGCQTSNMEPEHEFREAEEQKLLEQALKTYPVNTPERWEKIAEAVPGRTTKDCMKRYKELVEMLLTNEKKKEESVKLHLHLEEQVKVYQIEKKEEDSRDAAAASRANLAGQQDLDICCFPGLIIPSPDPATAASFV</sequence>
<organism evidence="1 2">
    <name type="scientific">Ovis ammon polii x Ovis aries</name>
    <dbReference type="NCBI Taxonomy" id="2918886"/>
    <lineage>
        <taxon>Eukaryota</taxon>
        <taxon>Metazoa</taxon>
        <taxon>Chordata</taxon>
        <taxon>Craniata</taxon>
        <taxon>Vertebrata</taxon>
        <taxon>Euteleostomi</taxon>
        <taxon>Mammalia</taxon>
        <taxon>Eutheria</taxon>
        <taxon>Laurasiatheria</taxon>
        <taxon>Artiodactyla</taxon>
        <taxon>Ruminantia</taxon>
        <taxon>Pecora</taxon>
        <taxon>Bovidae</taxon>
        <taxon>Caprinae</taxon>
        <taxon>Ovis</taxon>
    </lineage>
</organism>
<proteinExistence type="predicted"/>
<reference evidence="1" key="1">
    <citation type="submission" date="2022-03" db="EMBL/GenBank/DDBJ databases">
        <title>Genomic analyses of argali, domestic sheep and their hybrids provide insights into chromosomal evolution, heterosis and genetic basis of agronomic traits.</title>
        <authorList>
            <person name="Li M."/>
        </authorList>
    </citation>
    <scope>NUCLEOTIDE SEQUENCE</scope>
    <source>
        <strain evidence="1">F1 hybrid</strain>
    </source>
</reference>
<comment type="caution">
    <text evidence="1">The sequence shown here is derived from an EMBL/GenBank/DDBJ whole genome shotgun (WGS) entry which is preliminary data.</text>
</comment>
<gene>
    <name evidence="1" type="ORF">MJG53_003678</name>
</gene>
<keyword evidence="2" id="KW-1185">Reference proteome</keyword>
<name>A0ACB9VIH3_9CETA</name>
<protein>
    <submittedName>
        <fullName evidence="1">Uncharacterized protein</fullName>
    </submittedName>
</protein>
<evidence type="ECO:0000313" key="1">
    <source>
        <dbReference type="EMBL" id="KAI4589270.1"/>
    </source>
</evidence>
<dbReference type="EMBL" id="CM043027">
    <property type="protein sequence ID" value="KAI4589270.1"/>
    <property type="molecule type" value="Genomic_DNA"/>
</dbReference>
<accession>A0ACB9VIH3</accession>
<dbReference type="Proteomes" id="UP001057279">
    <property type="component" value="Linkage Group LG02"/>
</dbReference>
<evidence type="ECO:0000313" key="2">
    <source>
        <dbReference type="Proteomes" id="UP001057279"/>
    </source>
</evidence>